<dbReference type="EMBL" id="GBIH01001152">
    <property type="protein sequence ID" value="JAC93558.1"/>
    <property type="molecule type" value="mRNA"/>
</dbReference>
<evidence type="ECO:0008006" key="2">
    <source>
        <dbReference type="Google" id="ProtNLM"/>
    </source>
</evidence>
<reference evidence="1" key="1">
    <citation type="journal article" date="2015" name="PLoS Negl. Trop. Dis.">
        <title>Deep Sequencing Analysis of the Ixodes ricinus Haemocytome.</title>
        <authorList>
            <person name="Kotsyfakis M."/>
            <person name="Kopacek P."/>
            <person name="Franta Z."/>
            <person name="Pedra J.H."/>
            <person name="Ribeiro J.M."/>
        </authorList>
    </citation>
    <scope>NUCLEOTIDE SEQUENCE</scope>
</reference>
<feature type="non-terminal residue" evidence="1">
    <location>
        <position position="1"/>
    </location>
</feature>
<accession>A0A090XEW1</accession>
<organism evidence="1">
    <name type="scientific">Ixodes ricinus</name>
    <name type="common">Common tick</name>
    <name type="synonym">Acarus ricinus</name>
    <dbReference type="NCBI Taxonomy" id="34613"/>
    <lineage>
        <taxon>Eukaryota</taxon>
        <taxon>Metazoa</taxon>
        <taxon>Ecdysozoa</taxon>
        <taxon>Arthropoda</taxon>
        <taxon>Chelicerata</taxon>
        <taxon>Arachnida</taxon>
        <taxon>Acari</taxon>
        <taxon>Parasitiformes</taxon>
        <taxon>Ixodida</taxon>
        <taxon>Ixodoidea</taxon>
        <taxon>Ixodidae</taxon>
        <taxon>Ixodinae</taxon>
        <taxon>Ixodes</taxon>
    </lineage>
</organism>
<protein>
    <recommendedName>
        <fullName evidence="2">Tick transposon</fullName>
    </recommendedName>
</protein>
<dbReference type="AlphaFoldDB" id="A0A090XEW1"/>
<evidence type="ECO:0000313" key="1">
    <source>
        <dbReference type="EMBL" id="JAC93558.1"/>
    </source>
</evidence>
<proteinExistence type="evidence at transcript level"/>
<name>A0A090XEW1_IXORI</name>
<sequence length="133" mass="15134">KAAKQAILRLLGDTQQAGLMTKIKSDKKKDLTISVFFTAKTHKEGVPFRAIVSERTTWQACVSKFLTQQLSNVQIDDPFRIQNSEHVISFLQEQGHLIASGFSIDVQDMYYSISPHKPPTSHFKPPYEVKRPF</sequence>